<feature type="domain" description="Pyruvate phosphate dikinase AMP/ATP-binding" evidence="3">
    <location>
        <begin position="219"/>
        <end position="361"/>
    </location>
</feature>
<dbReference type="InterPro" id="IPR027417">
    <property type="entry name" value="P-loop_NTPase"/>
</dbReference>
<dbReference type="Proteomes" id="UP000006036">
    <property type="component" value="Chromosome 1"/>
</dbReference>
<dbReference type="Pfam" id="PF01583">
    <property type="entry name" value="APS_kinase"/>
    <property type="match status" value="1"/>
</dbReference>
<protein>
    <recommendedName>
        <fullName evidence="7">Adenylyl-sulfate kinase</fullName>
    </recommendedName>
</protein>
<dbReference type="PANTHER" id="PTHR43615">
    <property type="entry name" value="PHOSPHOENOLPYRUVATE SYNTHASE-RELATED"/>
    <property type="match status" value="1"/>
</dbReference>
<dbReference type="Gene3D" id="3.40.50.300">
    <property type="entry name" value="P-loop containing nucleotide triphosphate hydrolases"/>
    <property type="match status" value="1"/>
</dbReference>
<gene>
    <name evidence="5" type="ORF">HCBAA847_0908</name>
</gene>
<dbReference type="GO" id="GO:0016301">
    <property type="term" value="F:kinase activity"/>
    <property type="evidence" value="ECO:0007669"/>
    <property type="project" value="InterPro"/>
</dbReference>
<dbReference type="Gene3D" id="3.30.1490.20">
    <property type="entry name" value="ATP-grasp fold, A domain"/>
    <property type="match status" value="1"/>
</dbReference>
<dbReference type="SUPFAM" id="SSF56059">
    <property type="entry name" value="Glutathione synthetase ATP-binding domain-like"/>
    <property type="match status" value="1"/>
</dbReference>
<dbReference type="NCBIfam" id="NF004041">
    <property type="entry name" value="PRK05541.1"/>
    <property type="match status" value="1"/>
</dbReference>
<dbReference type="InterPro" id="IPR002192">
    <property type="entry name" value="PPDK_AMP/ATP-bd"/>
</dbReference>
<evidence type="ECO:0000259" key="3">
    <source>
        <dbReference type="Pfam" id="PF01326"/>
    </source>
</evidence>
<dbReference type="InterPro" id="IPR051549">
    <property type="entry name" value="PEP_Utilizing_Enz"/>
</dbReference>
<name>A0AAI8MMV1_9HELI</name>
<accession>A0AAI8MMV1</accession>
<dbReference type="InterPro" id="IPR059117">
    <property type="entry name" value="APS_kinase_dom"/>
</dbReference>
<feature type="domain" description="PEP-utilising enzyme mobile" evidence="2">
    <location>
        <begin position="881"/>
        <end position="947"/>
    </location>
</feature>
<dbReference type="SUPFAM" id="SSF52540">
    <property type="entry name" value="P-loop containing nucleoside triphosphate hydrolases"/>
    <property type="match status" value="1"/>
</dbReference>
<reference evidence="5 6" key="1">
    <citation type="journal article" date="2012" name="J. Bacteriol.">
        <title>Complete Genome Sequence of Helicobacter cinaedi Type Strain ATCC BAA-847.</title>
        <authorList>
            <person name="Miyoshi-Akiyama T."/>
            <person name="Takeshita N."/>
            <person name="Ohmagari N."/>
            <person name="Kirikae T."/>
        </authorList>
    </citation>
    <scope>NUCLEOTIDE SEQUENCE [LARGE SCALE GENOMIC DNA]</scope>
    <source>
        <strain evidence="5 6">ATCC BAA-847</strain>
    </source>
</reference>
<dbReference type="InterPro" id="IPR008279">
    <property type="entry name" value="PEP-util_enz_mobile_dom"/>
</dbReference>
<dbReference type="EMBL" id="AP012492">
    <property type="protein sequence ID" value="BAM32146.1"/>
    <property type="molecule type" value="Genomic_DNA"/>
</dbReference>
<keyword evidence="1" id="KW-0808">Transferase</keyword>
<dbReference type="Gene3D" id="3.50.30.10">
    <property type="entry name" value="Phosphohistidine domain"/>
    <property type="match status" value="1"/>
</dbReference>
<dbReference type="SUPFAM" id="SSF52009">
    <property type="entry name" value="Phosphohistidine domain"/>
    <property type="match status" value="1"/>
</dbReference>
<dbReference type="Gene3D" id="3.30.470.20">
    <property type="entry name" value="ATP-grasp fold, B domain"/>
    <property type="match status" value="1"/>
</dbReference>
<evidence type="ECO:0008006" key="7">
    <source>
        <dbReference type="Google" id="ProtNLM"/>
    </source>
</evidence>
<dbReference type="RefSeq" id="WP_015453439.1">
    <property type="nucleotide sequence ID" value="NC_020555.1"/>
</dbReference>
<feature type="domain" description="APS kinase" evidence="4">
    <location>
        <begin position="2"/>
        <end position="141"/>
    </location>
</feature>
<evidence type="ECO:0000313" key="6">
    <source>
        <dbReference type="Proteomes" id="UP000006036"/>
    </source>
</evidence>
<evidence type="ECO:0000259" key="4">
    <source>
        <dbReference type="Pfam" id="PF01583"/>
    </source>
</evidence>
<dbReference type="GO" id="GO:0005524">
    <property type="term" value="F:ATP binding"/>
    <property type="evidence" value="ECO:0007669"/>
    <property type="project" value="InterPro"/>
</dbReference>
<dbReference type="AlphaFoldDB" id="A0AAI8MMV1"/>
<evidence type="ECO:0000313" key="5">
    <source>
        <dbReference type="EMBL" id="BAM32146.1"/>
    </source>
</evidence>
<dbReference type="InterPro" id="IPR013815">
    <property type="entry name" value="ATP_grasp_subdomain_1"/>
</dbReference>
<dbReference type="Pfam" id="PF00391">
    <property type="entry name" value="PEP-utilizers"/>
    <property type="match status" value="1"/>
</dbReference>
<dbReference type="NCBIfam" id="NF004508">
    <property type="entry name" value="PRK05849.1"/>
    <property type="match status" value="1"/>
</dbReference>
<proteinExistence type="predicted"/>
<organism evidence="5 6">
    <name type="scientific">Helicobacter cinaedi CCUG 18818 = ATCC BAA-847</name>
    <dbReference type="NCBI Taxonomy" id="537971"/>
    <lineage>
        <taxon>Bacteria</taxon>
        <taxon>Pseudomonadati</taxon>
        <taxon>Campylobacterota</taxon>
        <taxon>Epsilonproteobacteria</taxon>
        <taxon>Campylobacterales</taxon>
        <taxon>Helicobacteraceae</taxon>
        <taxon>Helicobacter</taxon>
    </lineage>
</organism>
<evidence type="ECO:0000256" key="1">
    <source>
        <dbReference type="ARBA" id="ARBA00022679"/>
    </source>
</evidence>
<dbReference type="InterPro" id="IPR036637">
    <property type="entry name" value="Phosphohistidine_dom_sf"/>
</dbReference>
<dbReference type="KEGG" id="hcb:HCBAA847_0908"/>
<sequence length="954" mass="108416">MIIWIMGLNGAGKSSVAQELSKILDKREIENIILDGNHLREIFEQNGYDRASRIALGIRYAELAKSLSSQSSKAVIIAANGMLEEVCAYNRLHLSEYYEIFLDVPKSVLEKRDSAGIYSKFKSGLVRNVGGLDLEVDIPQAHLHISYDSALTPYDIALRIDSFLRESKAQNSTQRHTQSVENNILDTKAKTLQNLHSKLQYAKILPLWILSKKDFLESSAFNHLLQELDSTPFTSFIVRSSAKSEDGFSHSNAGAYASFLHIKKDELKEHIFEVFASYHKEIDDKNKAFSSVANDEVVLIQPMAEGIICSGVAFNRQPKSNAPYYVIEYSLESTHAITSGEANTQTFYIAHCTKKINNAHLQKIVRLLRELESLIPHTPLDVEFGITDKEIYCFQVRPLLVKTHKQYPSHSIQLTLLKNKIHSILKPHPSLQGTKGILGIMPDWNPAEIIGLHPHPLALSLYANLITDSVYATQRAEYGYKDVSANPLIYNLHGKPYVDVRASFNSFLPRHLRDDISQMLVNFYLHRLRENPHWHDKVEFEILFDSYYFDTPRRIEILSEYGFGAKQINEITKELKALTNNIIANKIYTTDIQKLEILSHKREQILSFESSLLEKIYWLLQDCRNYGTKPFVGLARIGFMAMGFLNALVKEQILDEWQKQNFIQSLECITSHFATDLHHLSKNDFLRKYGHLRPGTYDILSPRYDEGFDFYFKHKTPLNLHKESFNLSLEQIKAIDSLLKEHSIQTDVLGFFDFIATGIIYREQSKFEFSKNLSTALSLIAKLGAEFGLSSEDMSYCDVDIFFKAYRTSNNLERLILESIEYGKSSYELQQAIILPPLITDESQAEYFSIAESMPNFITQKRIKGQVLHLKDEIKADLTQKIVCISRADPGFDWIFSHDIKGLITEFGGANSHMAIRANELGIPAVIGCGEKFATFAAAGAVEIDCANSKVVVL</sequence>
<evidence type="ECO:0000259" key="2">
    <source>
        <dbReference type="Pfam" id="PF00391"/>
    </source>
</evidence>
<dbReference type="PANTHER" id="PTHR43615:SF1">
    <property type="entry name" value="PPDK_N DOMAIN-CONTAINING PROTEIN"/>
    <property type="match status" value="1"/>
</dbReference>
<dbReference type="Pfam" id="PF01326">
    <property type="entry name" value="PPDK_N"/>
    <property type="match status" value="1"/>
</dbReference>